<dbReference type="SUPFAM" id="SSF48350">
    <property type="entry name" value="GTPase activation domain, GAP"/>
    <property type="match status" value="1"/>
</dbReference>
<keyword evidence="1" id="KW-0175">Coiled coil</keyword>
<feature type="domain" description="Rho-GAP" evidence="3">
    <location>
        <begin position="221"/>
        <end position="403"/>
    </location>
</feature>
<feature type="region of interest" description="Disordered" evidence="2">
    <location>
        <begin position="810"/>
        <end position="846"/>
    </location>
</feature>
<dbReference type="PROSITE" id="PS50238">
    <property type="entry name" value="RHOGAP"/>
    <property type="match status" value="1"/>
</dbReference>
<dbReference type="Pfam" id="PF00620">
    <property type="entry name" value="RhoGAP"/>
    <property type="match status" value="1"/>
</dbReference>
<gene>
    <name evidence="4" type="ORF">B5V51_5376</name>
</gene>
<protein>
    <recommendedName>
        <fullName evidence="3">Rho-GAP domain-containing protein</fullName>
    </recommendedName>
</protein>
<dbReference type="EMBL" id="NWSH01000244">
    <property type="protein sequence ID" value="PCG78059.1"/>
    <property type="molecule type" value="Genomic_DNA"/>
</dbReference>
<dbReference type="STRING" id="7102.A0A2A4K1X1"/>
<dbReference type="GO" id="GO:0007165">
    <property type="term" value="P:signal transduction"/>
    <property type="evidence" value="ECO:0007669"/>
    <property type="project" value="InterPro"/>
</dbReference>
<dbReference type="Gene3D" id="1.10.555.10">
    <property type="entry name" value="Rho GTPase activation protein"/>
    <property type="match status" value="1"/>
</dbReference>
<dbReference type="SMART" id="SM00324">
    <property type="entry name" value="RhoGAP"/>
    <property type="match status" value="1"/>
</dbReference>
<accession>A0A2A4K1X1</accession>
<reference evidence="4" key="1">
    <citation type="submission" date="2017-09" db="EMBL/GenBank/DDBJ databases">
        <title>Contemporary evolution of a Lepidopteran species, Heliothis virescens, in response to modern agricultural practices.</title>
        <authorList>
            <person name="Fritz M.L."/>
            <person name="Deyonke A.M."/>
            <person name="Papanicolaou A."/>
            <person name="Micinski S."/>
            <person name="Westbrook J."/>
            <person name="Gould F."/>
        </authorList>
    </citation>
    <scope>NUCLEOTIDE SEQUENCE [LARGE SCALE GENOMIC DNA]</scope>
    <source>
        <strain evidence="4">HvINT-</strain>
        <tissue evidence="4">Whole body</tissue>
    </source>
</reference>
<name>A0A2A4K1X1_HELVI</name>
<proteinExistence type="predicted"/>
<feature type="region of interest" description="Disordered" evidence="2">
    <location>
        <begin position="1647"/>
        <end position="1709"/>
    </location>
</feature>
<dbReference type="InterPro" id="IPR051627">
    <property type="entry name" value="SLIT-ROBO_RhoGAP"/>
</dbReference>
<evidence type="ECO:0000256" key="2">
    <source>
        <dbReference type="SAM" id="MobiDB-lite"/>
    </source>
</evidence>
<dbReference type="InterPro" id="IPR008936">
    <property type="entry name" value="Rho_GTPase_activation_prot"/>
</dbReference>
<evidence type="ECO:0000259" key="3">
    <source>
        <dbReference type="PROSITE" id="PS50238"/>
    </source>
</evidence>
<organism evidence="4">
    <name type="scientific">Heliothis virescens</name>
    <name type="common">Tobacco budworm moth</name>
    <dbReference type="NCBI Taxonomy" id="7102"/>
    <lineage>
        <taxon>Eukaryota</taxon>
        <taxon>Metazoa</taxon>
        <taxon>Ecdysozoa</taxon>
        <taxon>Arthropoda</taxon>
        <taxon>Hexapoda</taxon>
        <taxon>Insecta</taxon>
        <taxon>Pterygota</taxon>
        <taxon>Neoptera</taxon>
        <taxon>Endopterygota</taxon>
        <taxon>Lepidoptera</taxon>
        <taxon>Glossata</taxon>
        <taxon>Ditrysia</taxon>
        <taxon>Noctuoidea</taxon>
        <taxon>Noctuidae</taxon>
        <taxon>Heliothinae</taxon>
        <taxon>Heliothis</taxon>
    </lineage>
</organism>
<sequence length="1709" mass="189436">MEVGFEAAWGAACARPPPAESGRAAAADAAAGALRAAADALDALADRQRLLDAHAAPSRCRARCPTRAPRRPRRTPSCATCWRTRARTRPTRWSTSWRRAWRSWTPARASCAECHENAKTLDAAEAELVKQMEGGDAQWDVSALFGPGAAAAPPGAPPPPDDLEDYYLAKFRAYAASAARLARLDAKALAARRLARRAPPPPAPASPPRRLARLRRGQFAAPLELRLPVVLTSCVRVIARYGLRHQGVFRVSGSQVEMQALRAAFERGEDPLAGVRDASDINTVCGLLKLYLREVRPPLLPPQLQERLLRVAALPDDAAFVRRMRDTLAALPPPALIVLRYLFAFLAHLAEHSAENMMDAWNLAICLGPTLLAAWGEGGAQVAAQNLVNELVKRCILHHAQLFPQDLAPDALYSRASRLNSAPKRSTVYVRLLARQNNRVNELVKRCICTTAAVPKAGPRAPTRFLLARQVRCCVRVRSCLRAETSQRSSVALHLHHAQLYPQELAPDALYSYSAPSSVYVCALIARRTSSTSSASAAICTAQLSSSRTRARRALLAAPESALSVLDVAPDALYSRASTCVRGALLARRSCHELVKRCILHHAQLFPAGSRPTPLLARQNFVNELVKRLHPAPRATVLGRTLARRALLARQYVCTCALCSRARLVTSSSSAASCTQRSCSDTLAGTVGRGSVPRRIVLPGFSGMVTVNRLSVRESLADPASRRAPCARWRRARGPDDVRVPRRRAMRDTLAAAAARATLLRYLVPPAPVQLSRHTHLAEHSAREHDGRVEPAICLGPTLLAAWARAARRSRAEPRQRARQALHPAHAQLSRRTSRPTRSTRAPGTCVRGRSARAQNLVNELVKRCILHHAQLFPQDLAPDALYSRARTSFNELVKRCILHHAQLFPQDLAPTRSTARQNLVNELVKRCILHHAQLFPQDLAPDALYSRARYVCTCALCSRAEPRQRARQALHPAPRAAVPQDLAPDALYSRASTCVRVRSARAQNLRQRAVKRCILHHAQLFPQDLGPTRSTRAPGTCVRVRSCSRENLVNELVKRCILHHAQLSAGPRARRALLARQVRVYVCALLARRTSSTSFVKRCILHHAQLFPQDLAPDALYSRARYNLVNELVKRCILHHAQLFPQDLAPDALYSRASTCVRVRSARAQNLVNELVKRCILHHAQLFPQDLAPDALYSRARTSSTSSSSAASCTRAAVPADLAPDALYSRARYVCTCVRSRCAQNLVNELVKRCILHHAQLFPQDLAPDALYSRARYNLVNELVKRCILHHAQLFPQDLAPDALYSRARYNLVNELVKRCILHHAQLFRRTSRPTRSTRAPGTCVRVRSARAQNLVNELVKRCILHHAQLFPQDLAPDALYSRARYNLVNELVKRCILHHAQLFPAGPPPDALYSRARYVCTCALCSRAEPRQRARQALHPAPRAAVPAGPRARRALLARQVRVYVCASARAQNLVNELVKRCILHHAQLFRRTSRPTRSTRAPGTCVRVRSARAQNLVNELVKRCILHHAQLFPQDLAPDRALLARQNLVNELVKRCILHHAQLFPQDLAPDALYSRARYNLVNELVKRCILHHAQLFRTAPAGTLGVDYYMITDSHYNYTTEHRKHDAPMTRSVPRRIVLSGFSGMSLADPPHVTSPAADEPDPPDDLSLYDIDDDTGISFAKFEDGPQITRVSDSDGDSEWAARAPHAP</sequence>
<dbReference type="InterPro" id="IPR000198">
    <property type="entry name" value="RhoGAP_dom"/>
</dbReference>
<evidence type="ECO:0000256" key="1">
    <source>
        <dbReference type="ARBA" id="ARBA00023054"/>
    </source>
</evidence>
<evidence type="ECO:0000313" key="4">
    <source>
        <dbReference type="EMBL" id="PCG78059.1"/>
    </source>
</evidence>
<dbReference type="PANTHER" id="PTHR14166">
    <property type="entry name" value="SLIT-ROBO RHO GTPASE ACTIVATING PROTEIN"/>
    <property type="match status" value="1"/>
</dbReference>
<comment type="caution">
    <text evidence="4">The sequence shown here is derived from an EMBL/GenBank/DDBJ whole genome shotgun (WGS) entry which is preliminary data.</text>
</comment>